<accession>U5HCU7</accession>
<dbReference type="EMBL" id="GL541703">
    <property type="protein sequence ID" value="KDE04593.1"/>
    <property type="molecule type" value="Genomic_DNA"/>
</dbReference>
<reference evidence="7" key="4">
    <citation type="submission" date="2015-06" db="UniProtKB">
        <authorList>
            <consortium name="EnsemblFungi"/>
        </authorList>
    </citation>
    <scope>IDENTIFICATION</scope>
</reference>
<feature type="compositionally biased region" description="Polar residues" evidence="4">
    <location>
        <begin position="324"/>
        <end position="334"/>
    </location>
</feature>
<reference evidence="8" key="1">
    <citation type="submission" date="2010-11" db="EMBL/GenBank/DDBJ databases">
        <title>The genome sequence of Microbotryum violaceum strain p1A1 Lamole.</title>
        <authorList>
            <person name="Cuomo C."/>
            <person name="Perlin M."/>
            <person name="Young S.K."/>
            <person name="Zeng Q."/>
            <person name="Gargeya S."/>
            <person name="Alvarado L."/>
            <person name="Berlin A."/>
            <person name="Chapman S.B."/>
            <person name="Chen Z."/>
            <person name="Freedman E."/>
            <person name="Gellesch M."/>
            <person name="Goldberg J."/>
            <person name="Griggs A."/>
            <person name="Gujja S."/>
            <person name="Heilman E."/>
            <person name="Heiman D."/>
            <person name="Howarth C."/>
            <person name="Mehta T."/>
            <person name="Neiman D."/>
            <person name="Pearson M."/>
            <person name="Roberts A."/>
            <person name="Saif S."/>
            <person name="Shea T."/>
            <person name="Shenoy N."/>
            <person name="Sisk P."/>
            <person name="Stolte C."/>
            <person name="Sykes S."/>
            <person name="White J."/>
            <person name="Yandava C."/>
            <person name="Haas B."/>
            <person name="Nusbaum C."/>
            <person name="Birren B."/>
        </authorList>
    </citation>
    <scope>NUCLEOTIDE SEQUENCE [LARGE SCALE GENOMIC DNA]</scope>
    <source>
        <strain evidence="8">p1A1 Lamole</strain>
    </source>
</reference>
<dbReference type="EnsemblFungi" id="MVLG_04973T0">
    <property type="protein sequence ID" value="MVLG_04973T0"/>
    <property type="gene ID" value="MVLG_04973"/>
</dbReference>
<dbReference type="Gene3D" id="2.60.120.200">
    <property type="match status" value="1"/>
</dbReference>
<dbReference type="InterPro" id="IPR000554">
    <property type="entry name" value="Ribosomal_eS7"/>
</dbReference>
<gene>
    <name evidence="6" type="ORF">MVLG_04973</name>
</gene>
<dbReference type="OrthoDB" id="2395160at2759"/>
<evidence type="ECO:0000313" key="8">
    <source>
        <dbReference type="Proteomes" id="UP000017200"/>
    </source>
</evidence>
<reference evidence="6" key="2">
    <citation type="submission" date="2010-11" db="EMBL/GenBank/DDBJ databases">
        <authorList>
            <consortium name="The Broad Institute Genome Sequencing Platform"/>
            <person name="Earl A."/>
            <person name="Ward D."/>
            <person name="Feldgarden M."/>
            <person name="Gevers D."/>
            <person name="Butler R."/>
            <person name="Young S.K."/>
            <person name="Zeng Q."/>
            <person name="Gargeya S."/>
            <person name="Fitzgerald M."/>
            <person name="Haas B."/>
            <person name="Abouelleil A."/>
            <person name="Alvarado L."/>
            <person name="Arachchi H.M."/>
            <person name="Berlin A."/>
            <person name="Brown A."/>
            <person name="Chapman S.B."/>
            <person name="Chen Z."/>
            <person name="Dunbar C."/>
            <person name="Freedman E."/>
            <person name="Gearin G."/>
            <person name="Gellesch M."/>
            <person name="Goldberg J."/>
            <person name="Griggs A."/>
            <person name="Gujja S."/>
            <person name="Heilman E."/>
            <person name="Heiman D."/>
            <person name="Howarth C."/>
            <person name="Larson L."/>
            <person name="Lui A."/>
            <person name="MacDonald P.J.P."/>
            <person name="Mehta T."/>
            <person name="Montmayeur A."/>
            <person name="Murphy C."/>
            <person name="Neiman D."/>
            <person name="Pearson M."/>
            <person name="Priest M."/>
            <person name="Roberts A."/>
            <person name="Saif S."/>
            <person name="Shea T."/>
            <person name="Shenoy N."/>
            <person name="Sisk P."/>
            <person name="Stolte C."/>
            <person name="Sykes S."/>
            <person name="White J."/>
            <person name="Yandava C."/>
            <person name="Wortman J."/>
            <person name="Nusbaum C."/>
            <person name="Birren B."/>
        </authorList>
    </citation>
    <scope>NUCLEOTIDE SEQUENCE</scope>
    <source>
        <strain evidence="6">P1A1 Lamole</strain>
    </source>
</reference>
<evidence type="ECO:0000256" key="1">
    <source>
        <dbReference type="ARBA" id="ARBA00007820"/>
    </source>
</evidence>
<protein>
    <recommendedName>
        <fullName evidence="5">Polysaccharide lyase 14 domain-containing protein</fullName>
    </recommendedName>
</protein>
<dbReference type="Pfam" id="PF21294">
    <property type="entry name" value="Polysacc_lyase_14"/>
    <property type="match status" value="1"/>
</dbReference>
<dbReference type="GO" id="GO:0030686">
    <property type="term" value="C:90S preribosome"/>
    <property type="evidence" value="ECO:0007669"/>
    <property type="project" value="TreeGrafter"/>
</dbReference>
<feature type="region of interest" description="Disordered" evidence="4">
    <location>
        <begin position="301"/>
        <end position="341"/>
    </location>
</feature>
<keyword evidence="2" id="KW-0689">Ribosomal protein</keyword>
<dbReference type="InParanoid" id="U5HCU7"/>
<feature type="domain" description="Polysaccharide lyase 14" evidence="5">
    <location>
        <begin position="93"/>
        <end position="292"/>
    </location>
</feature>
<dbReference type="HOGENOM" id="CLU_449185_0_0_1"/>
<dbReference type="InterPro" id="IPR047861">
    <property type="entry name" value="Ribosomal_eS7_CS"/>
</dbReference>
<reference evidence="6 8" key="3">
    <citation type="journal article" date="2015" name="BMC Genomics">
        <title>Sex and parasites: genomic and transcriptomic analysis of Microbotryum lychnidis-dioicae, the biotrophic and plant-castrating anther smut fungus.</title>
        <authorList>
            <person name="Perlin M.H."/>
            <person name="Amselem J."/>
            <person name="Fontanillas E."/>
            <person name="Toh S.S."/>
            <person name="Chen Z."/>
            <person name="Goldberg J."/>
            <person name="Duplessis S."/>
            <person name="Henrissat B."/>
            <person name="Young S."/>
            <person name="Zeng Q."/>
            <person name="Aguileta G."/>
            <person name="Petit E."/>
            <person name="Badouin H."/>
            <person name="Andrews J."/>
            <person name="Razeeq D."/>
            <person name="Gabaldon T."/>
            <person name="Quesneville H."/>
            <person name="Giraud T."/>
            <person name="Hood M.E."/>
            <person name="Schultz D.J."/>
            <person name="Cuomo C.A."/>
        </authorList>
    </citation>
    <scope>NUCLEOTIDE SEQUENCE [LARGE SCALE GENOMIC DNA]</scope>
    <source>
        <strain evidence="8">p1A1 Lamole</strain>
        <strain evidence="6">P1A1 Lamole</strain>
    </source>
</reference>
<evidence type="ECO:0000313" key="7">
    <source>
        <dbReference type="EnsemblFungi" id="MVLG_04973T0"/>
    </source>
</evidence>
<dbReference type="InterPro" id="IPR048958">
    <property type="entry name" value="Polysacc_lyase_14"/>
</dbReference>
<dbReference type="GO" id="GO:0022627">
    <property type="term" value="C:cytosolic small ribosomal subunit"/>
    <property type="evidence" value="ECO:0007669"/>
    <property type="project" value="TreeGrafter"/>
</dbReference>
<dbReference type="PANTHER" id="PTHR11278">
    <property type="entry name" value="40S RIBOSOMAL PROTEIN S7"/>
    <property type="match status" value="1"/>
</dbReference>
<evidence type="ECO:0000256" key="2">
    <source>
        <dbReference type="ARBA" id="ARBA00022980"/>
    </source>
</evidence>
<dbReference type="AlphaFoldDB" id="U5HCU7"/>
<comment type="similarity">
    <text evidence="1">Belongs to the eukaryotic ribosomal protein eS7 family.</text>
</comment>
<dbReference type="GO" id="GO:0042274">
    <property type="term" value="P:ribosomal small subunit biogenesis"/>
    <property type="evidence" value="ECO:0007669"/>
    <property type="project" value="TreeGrafter"/>
</dbReference>
<dbReference type="GO" id="GO:0006412">
    <property type="term" value="P:translation"/>
    <property type="evidence" value="ECO:0007669"/>
    <property type="project" value="InterPro"/>
</dbReference>
<evidence type="ECO:0000313" key="6">
    <source>
        <dbReference type="EMBL" id="KDE04593.1"/>
    </source>
</evidence>
<evidence type="ECO:0000256" key="4">
    <source>
        <dbReference type="SAM" id="MobiDB-lite"/>
    </source>
</evidence>
<dbReference type="STRING" id="683840.U5HCU7"/>
<sequence>MSSLATTLTIGRSWSAAQLAYAFDTAPIWASTEPLANVSSMSNQDTNSWLVDRWNLDGKVGGASANLVQFVEDPFSVSTNRNASTSNSDDNSSLVLGITYPSGIKGGVQFWPLPFDGLAKPPQRAVLTYQVAFEPGFNFVLGGKLPGLYGGATTGECTGGNRQFSCFSTRFMWRSKGAGEVYAYIPTYPHLCNQSDISCPDKYGIQISLGAFNFTVGGWTTVTQLVGMNTPTLANGWLYVYINDTLVIQHTGIVFRSDPNVTLSRVLFSTFFGGSTSAWYPSKTQHAYFRDFKVWASSKASNTTGPKVQASLHTTDTSEEEDAQSASFTSGTTTRHQKGFDWPNSDLPAWPKLRRGVLSSYWSAPKSAWAGHRGSKRRTEADSTIPGAKAEPYAAEATAQIYRPSVHLISMSTAASKILRSANAPRTAPDAVELQVAQAILDLENNVADLKAELRPLQISAAREVDVKGGKKAVVIFVPMTQLKAFHKVQGRLTRELEKKFSDRHVVFIGQRRMMRKPARGSRQKQMRPRSRTLKEVHEHILEDLVYPTELVGKRTRQNVDGSKLIKVFLDAKDSNALDYKLDTFSSVYRKLTGKEVHFSFPAVASEA</sequence>
<organism evidence="6">
    <name type="scientific">Microbotryum lychnidis-dioicae (strain p1A1 Lamole / MvSl-1064)</name>
    <name type="common">Anther smut fungus</name>
    <dbReference type="NCBI Taxonomy" id="683840"/>
    <lineage>
        <taxon>Eukaryota</taxon>
        <taxon>Fungi</taxon>
        <taxon>Dikarya</taxon>
        <taxon>Basidiomycota</taxon>
        <taxon>Pucciniomycotina</taxon>
        <taxon>Microbotryomycetes</taxon>
        <taxon>Microbotryales</taxon>
        <taxon>Microbotryaceae</taxon>
        <taxon>Microbotryum</taxon>
    </lineage>
</organism>
<feature type="region of interest" description="Disordered" evidence="4">
    <location>
        <begin position="368"/>
        <end position="387"/>
    </location>
</feature>
<keyword evidence="3" id="KW-0687">Ribonucleoprotein</keyword>
<dbReference type="Pfam" id="PF01251">
    <property type="entry name" value="Ribosomal_S7e"/>
    <property type="match status" value="1"/>
</dbReference>
<name>U5HCU7_USTV1</name>
<feature type="compositionally biased region" description="Polar residues" evidence="4">
    <location>
        <begin position="301"/>
        <end position="315"/>
    </location>
</feature>
<dbReference type="EMBL" id="AEIJ01000493">
    <property type="status" value="NOT_ANNOTATED_CDS"/>
    <property type="molecule type" value="Genomic_DNA"/>
</dbReference>
<dbReference type="GO" id="GO:0032040">
    <property type="term" value="C:small-subunit processome"/>
    <property type="evidence" value="ECO:0007669"/>
    <property type="project" value="TreeGrafter"/>
</dbReference>
<evidence type="ECO:0000256" key="3">
    <source>
        <dbReference type="ARBA" id="ARBA00023274"/>
    </source>
</evidence>
<dbReference type="GO" id="GO:0006364">
    <property type="term" value="P:rRNA processing"/>
    <property type="evidence" value="ECO:0007669"/>
    <property type="project" value="TreeGrafter"/>
</dbReference>
<dbReference type="Proteomes" id="UP000017200">
    <property type="component" value="Unassembled WGS sequence"/>
</dbReference>
<dbReference type="GO" id="GO:0003735">
    <property type="term" value="F:structural constituent of ribosome"/>
    <property type="evidence" value="ECO:0007669"/>
    <property type="project" value="InterPro"/>
</dbReference>
<keyword evidence="8" id="KW-1185">Reference proteome</keyword>
<evidence type="ECO:0000259" key="5">
    <source>
        <dbReference type="Pfam" id="PF21294"/>
    </source>
</evidence>
<dbReference type="PANTHER" id="PTHR11278:SF0">
    <property type="entry name" value="SMALL RIBOSOMAL SUBUNIT PROTEIN ES7"/>
    <property type="match status" value="1"/>
</dbReference>
<dbReference type="PROSITE" id="PS00948">
    <property type="entry name" value="RIBOSOMAL_S7E"/>
    <property type="match status" value="1"/>
</dbReference>
<proteinExistence type="inferred from homology"/>